<sequence>MLVSATVIPFIPMQKLHASVTTRMLLALRGVIFRSYRHSLIDAALQETNVKTEVLRLSINRTRARAQPTSLRASVFGQTLSLVGDQHPQLFQTNKRLWTTVLLGEGAEDIGGPFREHLSEMCRELMSTNLPLFVPTPNHVHNIGTHRDAFVPAAGATGPLEQSAFVFLGKLMGGCFRSGEPLSLVFPPLVWKSLCGSPITIQDLKDVDQLCVQCIEEFSSIERHVESAEEFDQAFEMERFVTKLCDNTLRELIWKGSDVKVTYDRCREYATMLLETRLHEFDLHLSKLREGLLLVVPDMALLLLTPEELEVRVCGKADFSVEEVERTAAFEGRHRRGPPRPAALAGAARRNVDTAPLVSALCLRPRPSPHPPARRAAQLPGRPGCQAPTRGHVLLLHRAPRLQHARGHEAEAVLLHRELPRHGHGLQRPRRRRE</sequence>
<dbReference type="PANTHER" id="PTHR46654">
    <property type="entry name" value="E3 UBIQUITIN-PROTEIN LIGASE HECTD3"/>
    <property type="match status" value="1"/>
</dbReference>
<gene>
    <name evidence="5" type="ORF">STCU_10145</name>
</gene>
<dbReference type="Pfam" id="PF00632">
    <property type="entry name" value="HECT"/>
    <property type="match status" value="1"/>
</dbReference>
<keyword evidence="6" id="KW-1185">Reference proteome</keyword>
<dbReference type="SUPFAM" id="SSF56204">
    <property type="entry name" value="Hect, E3 ligase catalytic domain"/>
    <property type="match status" value="1"/>
</dbReference>
<keyword evidence="1 2" id="KW-0833">Ubl conjugation pathway</keyword>
<organism evidence="5 6">
    <name type="scientific">Strigomonas culicis</name>
    <dbReference type="NCBI Taxonomy" id="28005"/>
    <lineage>
        <taxon>Eukaryota</taxon>
        <taxon>Discoba</taxon>
        <taxon>Euglenozoa</taxon>
        <taxon>Kinetoplastea</taxon>
        <taxon>Metakinetoplastina</taxon>
        <taxon>Trypanosomatida</taxon>
        <taxon>Trypanosomatidae</taxon>
        <taxon>Strigomonadinae</taxon>
        <taxon>Strigomonas</taxon>
    </lineage>
</organism>
<accession>S9TJC4</accession>
<comment type="caution">
    <text evidence="5">The sequence shown here is derived from an EMBL/GenBank/DDBJ whole genome shotgun (WGS) entry which is preliminary data.</text>
</comment>
<evidence type="ECO:0000256" key="2">
    <source>
        <dbReference type="PROSITE-ProRule" id="PRU00104"/>
    </source>
</evidence>
<evidence type="ECO:0000256" key="1">
    <source>
        <dbReference type="ARBA" id="ARBA00022786"/>
    </source>
</evidence>
<dbReference type="InterPro" id="IPR035983">
    <property type="entry name" value="Hect_E3_ubiquitin_ligase"/>
</dbReference>
<dbReference type="PANTHER" id="PTHR46654:SF1">
    <property type="entry name" value="E3 UBIQUITIN-PROTEIN LIGASE HECTD3"/>
    <property type="match status" value="1"/>
</dbReference>
<dbReference type="Gene3D" id="3.90.1750.10">
    <property type="entry name" value="Hect, E3 ligase catalytic domains"/>
    <property type="match status" value="1"/>
</dbReference>
<dbReference type="PROSITE" id="PS50237">
    <property type="entry name" value="HECT"/>
    <property type="match status" value="1"/>
</dbReference>
<feature type="region of interest" description="Disordered" evidence="3">
    <location>
        <begin position="364"/>
        <end position="385"/>
    </location>
</feature>
<dbReference type="InterPro" id="IPR000569">
    <property type="entry name" value="HECT_dom"/>
</dbReference>
<dbReference type="Gene3D" id="3.30.2160.10">
    <property type="entry name" value="Hect, E3 ligase catalytic domain"/>
    <property type="match status" value="1"/>
</dbReference>
<dbReference type="GO" id="GO:0004842">
    <property type="term" value="F:ubiquitin-protein transferase activity"/>
    <property type="evidence" value="ECO:0007669"/>
    <property type="project" value="InterPro"/>
</dbReference>
<evidence type="ECO:0000259" key="4">
    <source>
        <dbReference type="PROSITE" id="PS50237"/>
    </source>
</evidence>
<name>S9TJC4_9TRYP</name>
<feature type="domain" description="HECT" evidence="4">
    <location>
        <begin position="87"/>
        <end position="337"/>
    </location>
</feature>
<dbReference type="SMART" id="SM00119">
    <property type="entry name" value="HECTc"/>
    <property type="match status" value="1"/>
</dbReference>
<proteinExistence type="predicted"/>
<dbReference type="EMBL" id="ATMH01010069">
    <property type="protein sequence ID" value="EPY18162.1"/>
    <property type="molecule type" value="Genomic_DNA"/>
</dbReference>
<reference evidence="5 6" key="1">
    <citation type="journal article" date="2013" name="PLoS ONE">
        <title>Predicting the Proteins of Angomonas deanei, Strigomonas culicis and Their Respective Endosymbionts Reveals New Aspects of the Trypanosomatidae Family.</title>
        <authorList>
            <person name="Motta M.C."/>
            <person name="Martins A.C."/>
            <person name="de Souza S.S."/>
            <person name="Catta-Preta C.M."/>
            <person name="Silva R."/>
            <person name="Klein C.C."/>
            <person name="de Almeida L.G."/>
            <person name="de Lima Cunha O."/>
            <person name="Ciapina L.P."/>
            <person name="Brocchi M."/>
            <person name="Colabardini A.C."/>
            <person name="de Araujo Lima B."/>
            <person name="Machado C.R."/>
            <person name="de Almeida Soares C.M."/>
            <person name="Probst C.M."/>
            <person name="de Menezes C.B."/>
            <person name="Thompson C.E."/>
            <person name="Bartholomeu D.C."/>
            <person name="Gradia D.F."/>
            <person name="Pavoni D.P."/>
            <person name="Grisard E.C."/>
            <person name="Fantinatti-Garboggini F."/>
            <person name="Marchini F.K."/>
            <person name="Rodrigues-Luiz G.F."/>
            <person name="Wagner G."/>
            <person name="Goldman G.H."/>
            <person name="Fietto J.L."/>
            <person name="Elias M.C."/>
            <person name="Goldman M.H."/>
            <person name="Sagot M.F."/>
            <person name="Pereira M."/>
            <person name="Stoco P.H."/>
            <person name="de Mendonca-Neto R.P."/>
            <person name="Teixeira S.M."/>
            <person name="Maciel T.E."/>
            <person name="de Oliveira Mendes T.A."/>
            <person name="Urmenyi T.P."/>
            <person name="de Souza W."/>
            <person name="Schenkman S."/>
            <person name="de Vasconcelos A.T."/>
        </authorList>
    </citation>
    <scope>NUCLEOTIDE SEQUENCE [LARGE SCALE GENOMIC DNA]</scope>
</reference>
<dbReference type="Proteomes" id="UP000015354">
    <property type="component" value="Unassembled WGS sequence"/>
</dbReference>
<protein>
    <recommendedName>
        <fullName evidence="4">HECT domain-containing protein</fullName>
    </recommendedName>
</protein>
<comment type="caution">
    <text evidence="2">Lacks conserved residue(s) required for the propagation of feature annotation.</text>
</comment>
<dbReference type="AlphaFoldDB" id="S9TJC4"/>
<dbReference type="OrthoDB" id="278758at2759"/>
<evidence type="ECO:0000256" key="3">
    <source>
        <dbReference type="SAM" id="MobiDB-lite"/>
    </source>
</evidence>
<evidence type="ECO:0000313" key="5">
    <source>
        <dbReference type="EMBL" id="EPY18162.1"/>
    </source>
</evidence>
<evidence type="ECO:0000313" key="6">
    <source>
        <dbReference type="Proteomes" id="UP000015354"/>
    </source>
</evidence>
<dbReference type="GO" id="GO:0005737">
    <property type="term" value="C:cytoplasm"/>
    <property type="evidence" value="ECO:0007669"/>
    <property type="project" value="TreeGrafter"/>
</dbReference>
<dbReference type="InterPro" id="IPR042469">
    <property type="entry name" value="HECTD3"/>
</dbReference>